<accession>A0A2W4XXL1</accession>
<evidence type="ECO:0000313" key="2">
    <source>
        <dbReference type="Proteomes" id="UP000249081"/>
    </source>
</evidence>
<comment type="caution">
    <text evidence="1">The sequence shown here is derived from an EMBL/GenBank/DDBJ whole genome shotgun (WGS) entry which is preliminary data.</text>
</comment>
<gene>
    <name evidence="1" type="ORF">DCF17_17890</name>
</gene>
<organism evidence="1 2">
    <name type="scientific">Shackletoniella antarctica</name>
    <dbReference type="NCBI Taxonomy" id="268115"/>
    <lineage>
        <taxon>Bacteria</taxon>
        <taxon>Bacillati</taxon>
        <taxon>Cyanobacteriota</taxon>
        <taxon>Cyanophyceae</taxon>
        <taxon>Oculatellales</taxon>
        <taxon>Oculatellaceae</taxon>
        <taxon>Shackletoniella</taxon>
    </lineage>
</organism>
<name>A0A2W4XXL1_9CYAN</name>
<dbReference type="EMBL" id="QBMN01000153">
    <property type="protein sequence ID" value="PZO35988.1"/>
    <property type="molecule type" value="Genomic_DNA"/>
</dbReference>
<dbReference type="AlphaFoldDB" id="A0A2W4XXL1"/>
<dbReference type="Proteomes" id="UP000249081">
    <property type="component" value="Unassembled WGS sequence"/>
</dbReference>
<protein>
    <submittedName>
        <fullName evidence="1">Uncharacterized protein</fullName>
    </submittedName>
</protein>
<reference evidence="1 2" key="2">
    <citation type="submission" date="2018-06" db="EMBL/GenBank/DDBJ databases">
        <title>Metagenomic assembly of (sub)arctic Cyanobacteria and their associated microbiome from non-axenic cultures.</title>
        <authorList>
            <person name="Baurain D."/>
        </authorList>
    </citation>
    <scope>NUCLEOTIDE SEQUENCE [LARGE SCALE GENOMIC DNA]</scope>
    <source>
        <strain evidence="1">ULC041bin1</strain>
    </source>
</reference>
<proteinExistence type="predicted"/>
<reference evidence="2" key="1">
    <citation type="submission" date="2018-04" db="EMBL/GenBank/DDBJ databases">
        <authorList>
            <person name="Cornet L."/>
        </authorList>
    </citation>
    <scope>NUCLEOTIDE SEQUENCE [LARGE SCALE GENOMIC DNA]</scope>
</reference>
<sequence length="65" mass="7401">MDGVQFLINEKGEKTAVLLDLEQWGDLWEDFYDLLVSRSRAQEETVSWDDLKAELEPDGANNGTV</sequence>
<evidence type="ECO:0000313" key="1">
    <source>
        <dbReference type="EMBL" id="PZO35988.1"/>
    </source>
</evidence>